<feature type="region of interest" description="Disordered" evidence="1">
    <location>
        <begin position="1"/>
        <end position="60"/>
    </location>
</feature>
<evidence type="ECO:0000313" key="3">
    <source>
        <dbReference type="Proteomes" id="UP000069654"/>
    </source>
</evidence>
<dbReference type="OMA" id="RYDRITR"/>
<gene>
    <name evidence="2" type="ORF">RMCT_3619</name>
</gene>
<dbReference type="RefSeq" id="WP_003925406.1">
    <property type="nucleotide sequence ID" value="NZ_BCTB01000048.1"/>
</dbReference>
<dbReference type="STRING" id="1797.RMCT_3619"/>
<evidence type="ECO:0000256" key="1">
    <source>
        <dbReference type="SAM" id="MobiDB-lite"/>
    </source>
</evidence>
<sequence length="101" mass="11269">MQLPDGTVVWRAPSGRTYTTTPAGAEFFAQLGRPTGEVEVSQTKPPDGADRGAKMPLRNRTRAEDEAYRIALERQHNAARIARRDLLLAERLARNDKPPPF</sequence>
<protein>
    <submittedName>
        <fullName evidence="2">Uncharacterized protein</fullName>
    </submittedName>
</protein>
<proteinExistence type="predicted"/>
<comment type="caution">
    <text evidence="2">The sequence shown here is derived from an EMBL/GenBank/DDBJ whole genome shotgun (WGS) entry which is preliminary data.</text>
</comment>
<evidence type="ECO:0000313" key="2">
    <source>
        <dbReference type="EMBL" id="GAT16650.1"/>
    </source>
</evidence>
<reference evidence="2 3" key="1">
    <citation type="journal article" date="2016" name="Genome Announc.">
        <title>Draft Genome Sequences of Five Rapidly Growing Mycobacterium Species, M. thermoresistibile, M. fortuitum subsp. acetamidolyticum, M. canariasense, M. brisbanense, and M. novocastrense.</title>
        <authorList>
            <person name="Katahira K."/>
            <person name="Ogura Y."/>
            <person name="Gotoh Y."/>
            <person name="Hayashi T."/>
        </authorList>
    </citation>
    <scope>NUCLEOTIDE SEQUENCE [LARGE SCALE GENOMIC DNA]</scope>
    <source>
        <strain evidence="2 3">JCM6362</strain>
    </source>
</reference>
<accession>A0A100XHC2</accession>
<dbReference type="AlphaFoldDB" id="A0A100XHC2"/>
<dbReference type="OrthoDB" id="4734718at2"/>
<dbReference type="EMBL" id="BCTB01000048">
    <property type="protein sequence ID" value="GAT16650.1"/>
    <property type="molecule type" value="Genomic_DNA"/>
</dbReference>
<organism evidence="2 3">
    <name type="scientific">Mycolicibacterium thermoresistibile</name>
    <name type="common">Mycobacterium thermoresistibile</name>
    <dbReference type="NCBI Taxonomy" id="1797"/>
    <lineage>
        <taxon>Bacteria</taxon>
        <taxon>Bacillati</taxon>
        <taxon>Actinomycetota</taxon>
        <taxon>Actinomycetes</taxon>
        <taxon>Mycobacteriales</taxon>
        <taxon>Mycobacteriaceae</taxon>
        <taxon>Mycolicibacterium</taxon>
    </lineage>
</organism>
<dbReference type="Proteomes" id="UP000069654">
    <property type="component" value="Unassembled WGS sequence"/>
</dbReference>
<name>A0A100XHC2_MYCTH</name>
<reference evidence="3" key="2">
    <citation type="submission" date="2016-02" db="EMBL/GenBank/DDBJ databases">
        <title>Draft genome sequence of five rapidly growing Mycobacterium species.</title>
        <authorList>
            <person name="Katahira K."/>
            <person name="Gotou Y."/>
            <person name="Iida K."/>
            <person name="Ogura Y."/>
            <person name="Hayashi T."/>
        </authorList>
    </citation>
    <scope>NUCLEOTIDE SEQUENCE [LARGE SCALE GENOMIC DNA]</scope>
    <source>
        <strain evidence="3">JCM6362</strain>
    </source>
</reference>